<sequence>MRGPGRATTTLHWPTSWLPRSHLPYRQACSSKSLPIDYSSWRLTEGNFKLTLMNLVQQQLPPDQPTQQNLHHVQVPRPPDSQNTQSDRQQNIAPLQQPSPQNVQQQQQPVSHQKLNEPNGKQVLDQPQNVQQQPGAVPVQQLNAAPPQQFNVPPGQQMPDQSNSVPLQQFNVPAQQMAQQQPPVVQQQPGTAPQQQRLDVTPQQQQQSNVPPAQPVPGLKQTGVPLQQPSVQQVPQQVPVAQQHQQPSAQSPPVANHQIPPAQSPPAPSHVHNEPPPRSYERHTHDSLPPKPRQMKFEPPTILHQDSELDFYSRLPSPPKSDPDVFRNVDALRPFLSLTVNVTPAVKDCYFYEAVAGFEVDIQVLGGDGMDIGLAVFDPSGAPVILRDPAGEASVSIAVLPQYQGRAYAVCLDNRKASYGRKKVYLGIDLRINWDNPSPAEQEVINQMKKGLRIGDNSMEMRRVFDNFDRLTDSLDRISGLLHRTQRLQQRSRNNAAMDRAMMEANKDRVTSWSTFQVVLLILVGVIQTRLIRSLFDEQSSLYRLWVHNGGSRSGGGSSDYNMAASEAATSGPPASDLSDPVEKAAWQTANQAAEKISSLYYRSFDKQGRLDLPTFFVESVTLIWNGNQVVGRQAVVEFLTTKLPKSQTTVHTISAQPVQKVLSGDNTVVMVNTLGSMKFEGNPAKMFAETFFLIKDGNLWRIQSATFRFIE</sequence>
<dbReference type="GeneID" id="36336252"/>
<proteinExistence type="predicted"/>
<dbReference type="SUPFAM" id="SSF54427">
    <property type="entry name" value="NTF2-like"/>
    <property type="match status" value="1"/>
</dbReference>
<feature type="compositionally biased region" description="Low complexity" evidence="1">
    <location>
        <begin position="175"/>
        <end position="211"/>
    </location>
</feature>
<accession>W6V105</accession>
<feature type="region of interest" description="Disordered" evidence="1">
    <location>
        <begin position="146"/>
        <end position="165"/>
    </location>
</feature>
<dbReference type="EMBL" id="APAU02000002">
    <property type="protein sequence ID" value="EUB64587.1"/>
    <property type="molecule type" value="Genomic_DNA"/>
</dbReference>
<dbReference type="Proteomes" id="UP000019149">
    <property type="component" value="Unassembled WGS sequence"/>
</dbReference>
<comment type="caution">
    <text evidence="3">The sequence shown here is derived from an EMBL/GenBank/DDBJ whole genome shotgun (WGS) entry which is preliminary data.</text>
</comment>
<evidence type="ECO:0000313" key="3">
    <source>
        <dbReference type="EMBL" id="EUB64587.1"/>
    </source>
</evidence>
<name>W6V105_ECHGR</name>
<keyword evidence="4" id="KW-1185">Reference proteome</keyword>
<dbReference type="AlphaFoldDB" id="W6V105"/>
<dbReference type="CTD" id="36336252"/>
<dbReference type="RefSeq" id="XP_024355783.1">
    <property type="nucleotide sequence ID" value="XM_024489786.1"/>
</dbReference>
<evidence type="ECO:0000256" key="1">
    <source>
        <dbReference type="SAM" id="MobiDB-lite"/>
    </source>
</evidence>
<feature type="region of interest" description="Disordered" evidence="1">
    <location>
        <begin position="552"/>
        <end position="581"/>
    </location>
</feature>
<dbReference type="Gene3D" id="3.10.450.50">
    <property type="match status" value="1"/>
</dbReference>
<dbReference type="InterPro" id="IPR009038">
    <property type="entry name" value="GOLD_dom"/>
</dbReference>
<feature type="compositionally biased region" description="Polar residues" evidence="1">
    <location>
        <begin position="80"/>
        <end position="94"/>
    </location>
</feature>
<evidence type="ECO:0000259" key="2">
    <source>
        <dbReference type="PROSITE" id="PS50177"/>
    </source>
</evidence>
<dbReference type="GO" id="GO:0006913">
    <property type="term" value="P:nucleocytoplasmic transport"/>
    <property type="evidence" value="ECO:0007669"/>
    <property type="project" value="InterPro"/>
</dbReference>
<protein>
    <submittedName>
        <fullName evidence="3">NTF2-related export protein</fullName>
    </submittedName>
</protein>
<feature type="compositionally biased region" description="Basic and acidic residues" evidence="1">
    <location>
        <begin position="271"/>
        <end position="288"/>
    </location>
</feature>
<dbReference type="PANTHER" id="PTHR12612">
    <property type="entry name" value="NUCLEAR TRANSPORT FACTOR 2"/>
    <property type="match status" value="1"/>
</dbReference>
<dbReference type="KEGG" id="egl:EGR_00537"/>
<reference evidence="3 4" key="1">
    <citation type="journal article" date="2013" name="Nat. Genet.">
        <title>The genome of the hydatid tapeworm Echinococcus granulosus.</title>
        <authorList>
            <person name="Zheng H."/>
            <person name="Zhang W."/>
            <person name="Zhang L."/>
            <person name="Zhang Z."/>
            <person name="Li J."/>
            <person name="Lu G."/>
            <person name="Zhu Y."/>
            <person name="Wang Y."/>
            <person name="Huang Y."/>
            <person name="Liu J."/>
            <person name="Kang H."/>
            <person name="Chen J."/>
            <person name="Wang L."/>
            <person name="Chen A."/>
            <person name="Yu S."/>
            <person name="Gao Z."/>
            <person name="Jin L."/>
            <person name="Gu W."/>
            <person name="Wang Z."/>
            <person name="Zhao L."/>
            <person name="Shi B."/>
            <person name="Wen H."/>
            <person name="Lin R."/>
            <person name="Jones M.K."/>
            <person name="Brejova B."/>
            <person name="Vinar T."/>
            <person name="Zhao G."/>
            <person name="McManus D.P."/>
            <person name="Chen Z."/>
            <person name="Zhou Y."/>
            <person name="Wang S."/>
        </authorList>
    </citation>
    <scope>NUCLEOTIDE SEQUENCE [LARGE SCALE GENOMIC DNA]</scope>
</reference>
<feature type="compositionally biased region" description="Low complexity" evidence="1">
    <location>
        <begin position="96"/>
        <end position="113"/>
    </location>
</feature>
<gene>
    <name evidence="3" type="ORF">EGR_00537</name>
</gene>
<dbReference type="Pfam" id="PF01105">
    <property type="entry name" value="EMP24_GP25L"/>
    <property type="match status" value="1"/>
</dbReference>
<feature type="compositionally biased region" description="Low complexity" evidence="1">
    <location>
        <begin position="224"/>
        <end position="261"/>
    </location>
</feature>
<feature type="domain" description="NTF2" evidence="2">
    <location>
        <begin position="593"/>
        <end position="710"/>
    </location>
</feature>
<dbReference type="STRING" id="6210.W6V105"/>
<dbReference type="SMART" id="SM01190">
    <property type="entry name" value="EMP24_GP25L"/>
    <property type="match status" value="1"/>
</dbReference>
<dbReference type="OrthoDB" id="25408at2759"/>
<feature type="region of interest" description="Disordered" evidence="1">
    <location>
        <begin position="61"/>
        <end position="122"/>
    </location>
</feature>
<dbReference type="InterPro" id="IPR018222">
    <property type="entry name" value="Nuclear_transport_factor_2_euk"/>
</dbReference>
<feature type="region of interest" description="Disordered" evidence="1">
    <location>
        <begin position="175"/>
        <end position="298"/>
    </location>
</feature>
<dbReference type="InterPro" id="IPR032710">
    <property type="entry name" value="NTF2-like_dom_sf"/>
</dbReference>
<dbReference type="OMA" id="IDLRINW"/>
<organism evidence="3 4">
    <name type="scientific">Echinococcus granulosus</name>
    <name type="common">Hydatid tapeworm</name>
    <dbReference type="NCBI Taxonomy" id="6210"/>
    <lineage>
        <taxon>Eukaryota</taxon>
        <taxon>Metazoa</taxon>
        <taxon>Spiralia</taxon>
        <taxon>Lophotrochozoa</taxon>
        <taxon>Platyhelminthes</taxon>
        <taxon>Cestoda</taxon>
        <taxon>Eucestoda</taxon>
        <taxon>Cyclophyllidea</taxon>
        <taxon>Taeniidae</taxon>
        <taxon>Echinococcus</taxon>
        <taxon>Echinococcus granulosus group</taxon>
    </lineage>
</organism>
<evidence type="ECO:0000313" key="4">
    <source>
        <dbReference type="Proteomes" id="UP000019149"/>
    </source>
</evidence>
<dbReference type="InterPro" id="IPR045875">
    <property type="entry name" value="NTF2"/>
</dbReference>
<dbReference type="PROSITE" id="PS50177">
    <property type="entry name" value="NTF2_DOMAIN"/>
    <property type="match status" value="1"/>
</dbReference>